<keyword evidence="2" id="KW-0963">Cytoplasm</keyword>
<dbReference type="InterPro" id="IPR019821">
    <property type="entry name" value="Kinesin_motor_CS"/>
</dbReference>
<evidence type="ECO:0000313" key="11">
    <source>
        <dbReference type="Proteomes" id="UP000694727"/>
    </source>
</evidence>
<dbReference type="Ensembl" id="ENSSSCT00025079385.1">
    <property type="protein sequence ID" value="ENSSSCP00025034460.1"/>
    <property type="gene ID" value="ENSSSCG00025057978.1"/>
</dbReference>
<reference evidence="10" key="1">
    <citation type="submission" date="2025-08" db="UniProtKB">
        <authorList>
            <consortium name="Ensembl"/>
        </authorList>
    </citation>
    <scope>IDENTIFICATION</scope>
</reference>
<dbReference type="GO" id="GO:0005874">
    <property type="term" value="C:microtubule"/>
    <property type="evidence" value="ECO:0007669"/>
    <property type="project" value="UniProtKB-KW"/>
</dbReference>
<feature type="region of interest" description="Disordered" evidence="8">
    <location>
        <begin position="506"/>
        <end position="538"/>
    </location>
</feature>
<organism evidence="10 11">
    <name type="scientific">Sus scrofa</name>
    <name type="common">Pig</name>
    <dbReference type="NCBI Taxonomy" id="9823"/>
    <lineage>
        <taxon>Eukaryota</taxon>
        <taxon>Metazoa</taxon>
        <taxon>Chordata</taxon>
        <taxon>Craniata</taxon>
        <taxon>Vertebrata</taxon>
        <taxon>Euteleostomi</taxon>
        <taxon>Mammalia</taxon>
        <taxon>Eutheria</taxon>
        <taxon>Laurasiatheria</taxon>
        <taxon>Artiodactyla</taxon>
        <taxon>Suina</taxon>
        <taxon>Suidae</taxon>
        <taxon>Sus</taxon>
    </lineage>
</organism>
<name>A0A8D0SVE5_PIG</name>
<proteinExistence type="inferred from homology"/>
<dbReference type="InterPro" id="IPR001752">
    <property type="entry name" value="Kinesin_motor_dom"/>
</dbReference>
<dbReference type="Proteomes" id="UP000694727">
    <property type="component" value="Unplaced"/>
</dbReference>
<protein>
    <recommendedName>
        <fullName evidence="7">Kinesin-like protein</fullName>
    </recommendedName>
</protein>
<dbReference type="GO" id="GO:0008017">
    <property type="term" value="F:microtubule binding"/>
    <property type="evidence" value="ECO:0007669"/>
    <property type="project" value="InterPro"/>
</dbReference>
<dbReference type="GO" id="GO:0007018">
    <property type="term" value="P:microtubule-based movement"/>
    <property type="evidence" value="ECO:0007669"/>
    <property type="project" value="InterPro"/>
</dbReference>
<evidence type="ECO:0000256" key="4">
    <source>
        <dbReference type="ARBA" id="ARBA00022840"/>
    </source>
</evidence>
<dbReference type="Pfam" id="PF23735">
    <property type="entry name" value="KIF9"/>
    <property type="match status" value="1"/>
</dbReference>
<dbReference type="AlphaFoldDB" id="A0A8D0SVE5"/>
<keyword evidence="7" id="KW-0493">Microtubule</keyword>
<dbReference type="PANTHER" id="PTHR47968">
    <property type="entry name" value="CENTROMERE PROTEIN E"/>
    <property type="match status" value="1"/>
</dbReference>
<accession>A0A8D0SVE5</accession>
<dbReference type="InterPro" id="IPR027417">
    <property type="entry name" value="P-loop_NTPase"/>
</dbReference>
<dbReference type="PROSITE" id="PS00411">
    <property type="entry name" value="KINESIN_MOTOR_1"/>
    <property type="match status" value="1"/>
</dbReference>
<feature type="compositionally biased region" description="Polar residues" evidence="8">
    <location>
        <begin position="523"/>
        <end position="538"/>
    </location>
</feature>
<dbReference type="SUPFAM" id="SSF52540">
    <property type="entry name" value="P-loop containing nucleoside triphosphate hydrolases"/>
    <property type="match status" value="1"/>
</dbReference>
<keyword evidence="3 6" id="KW-0547">Nucleotide-binding</keyword>
<keyword evidence="5" id="KW-0206">Cytoskeleton</keyword>
<evidence type="ECO:0000313" key="10">
    <source>
        <dbReference type="Ensembl" id="ENSSSCP00025034460.1"/>
    </source>
</evidence>
<evidence type="ECO:0000256" key="1">
    <source>
        <dbReference type="ARBA" id="ARBA00004245"/>
    </source>
</evidence>
<feature type="binding site" evidence="6">
    <location>
        <begin position="97"/>
        <end position="104"/>
    </location>
    <ligand>
        <name>ATP</name>
        <dbReference type="ChEBI" id="CHEBI:30616"/>
    </ligand>
</feature>
<feature type="compositionally biased region" description="Polar residues" evidence="8">
    <location>
        <begin position="764"/>
        <end position="774"/>
    </location>
</feature>
<sequence>MVKQTIQIFARVKPTVRKQPQGIYSIDEDEKLAPSLEIILPRDLADGFVNNKRESYRFKFQRIFDQDAKQETIFENIAKPVAESVLAGYNGTIFAYGQTGSGKTFTITGGAERYSDRGIIPRTLSYIFEQLQKDSSKIYTTHISYLEIYNECGYDLLDPRHEASSLEDLPKVTVLEDPDQNIHLKNLSLHQATTEEEALNLLFLGDTNRMIAETPMNQASTRSHCIFTIHLSSKEPGSATVRHAKLHLVDLAGSERVAKTGVGGQLLTEAKYINLSLHYLEQVIIALAEKHRAHIPYRNSMMTSVLRDSLGGNCMTTMIATLSVEKRNIDESISTCRFAQRVALIKNEAVLNEEIDPRLMIMRLQKEIQELKDELAIVTGERRTEVLTEAELLQLEKLITSFLEDQDPESKLEVGTDMRKIHHCFHYLKNLLNDQKIHGMSRASSEVKGQDCREPLKEEEYKKLRDILQQRDNEINILVNMLKKEKKKAQDALRFSSMDRGELRRSWGSPFRLGTDGPRTLPSAPTQATQDSCPSQYRSGWLHRKTGMKEEMSLGRQEAFEIFKRDHADSVTIEDNKQMLKQRFSEAKALGENINETRRKIGRLKEEITQRHVQQVALGISENIPVPSMPDLLEEKLRSQLEEEKRSYKTMFTRLKALKVEIEHLQLLMDKAKVKLQKEFEAWWAEEATSLQVTSPAVNSLNHLKPFPQTPEAQRERPQLLSNKSDVYTRKILPSPGPLLPSGEQSGPSNLPEDSIPERPVSSVPLTGDSQTDSDILAFIRARQSILQRTG</sequence>
<comment type="similarity">
    <text evidence="6 7">Belongs to the TRAFAC class myosin-kinesin ATPase superfamily. Kinesin family.</text>
</comment>
<evidence type="ECO:0000259" key="9">
    <source>
        <dbReference type="PROSITE" id="PS50067"/>
    </source>
</evidence>
<dbReference type="Gene3D" id="3.40.850.10">
    <property type="entry name" value="Kinesin motor domain"/>
    <property type="match status" value="1"/>
</dbReference>
<dbReference type="PRINTS" id="PR00380">
    <property type="entry name" value="KINESINHEAVY"/>
</dbReference>
<comment type="subcellular location">
    <subcellularLocation>
        <location evidence="1">Cytoplasm</location>
        <location evidence="1">Cytoskeleton</location>
    </subcellularLocation>
</comment>
<keyword evidence="4 6" id="KW-0067">ATP-binding</keyword>
<dbReference type="PANTHER" id="PTHR47968:SF67">
    <property type="entry name" value="KINESIN MOTOR DOMAIN-CONTAINING PROTEIN"/>
    <property type="match status" value="1"/>
</dbReference>
<evidence type="ECO:0000256" key="7">
    <source>
        <dbReference type="RuleBase" id="RU000394"/>
    </source>
</evidence>
<feature type="domain" description="Kinesin motor" evidence="9">
    <location>
        <begin position="5"/>
        <end position="345"/>
    </location>
</feature>
<keyword evidence="6 7" id="KW-0505">Motor protein</keyword>
<dbReference type="InterPro" id="IPR036961">
    <property type="entry name" value="Kinesin_motor_dom_sf"/>
</dbReference>
<evidence type="ECO:0000256" key="5">
    <source>
        <dbReference type="ARBA" id="ARBA00023212"/>
    </source>
</evidence>
<dbReference type="GO" id="GO:0003777">
    <property type="term" value="F:microtubule motor activity"/>
    <property type="evidence" value="ECO:0007669"/>
    <property type="project" value="InterPro"/>
</dbReference>
<evidence type="ECO:0000256" key="8">
    <source>
        <dbReference type="SAM" id="MobiDB-lite"/>
    </source>
</evidence>
<evidence type="ECO:0000256" key="2">
    <source>
        <dbReference type="ARBA" id="ARBA00022490"/>
    </source>
</evidence>
<dbReference type="GO" id="GO:0005524">
    <property type="term" value="F:ATP binding"/>
    <property type="evidence" value="ECO:0007669"/>
    <property type="project" value="UniProtKB-UniRule"/>
</dbReference>
<dbReference type="SMART" id="SM00129">
    <property type="entry name" value="KISc"/>
    <property type="match status" value="1"/>
</dbReference>
<evidence type="ECO:0000256" key="6">
    <source>
        <dbReference type="PROSITE-ProRule" id="PRU00283"/>
    </source>
</evidence>
<dbReference type="InterPro" id="IPR027640">
    <property type="entry name" value="Kinesin-like_fam"/>
</dbReference>
<dbReference type="InterPro" id="IPR056524">
    <property type="entry name" value="KIF6/9_C"/>
</dbReference>
<dbReference type="PROSITE" id="PS50067">
    <property type="entry name" value="KINESIN_MOTOR_2"/>
    <property type="match status" value="1"/>
</dbReference>
<dbReference type="FunFam" id="3.40.850.10:FF:000039">
    <property type="entry name" value="Kinesin-like protein"/>
    <property type="match status" value="1"/>
</dbReference>
<feature type="compositionally biased region" description="Low complexity" evidence="8">
    <location>
        <begin position="740"/>
        <end position="749"/>
    </location>
</feature>
<evidence type="ECO:0000256" key="3">
    <source>
        <dbReference type="ARBA" id="ARBA00022741"/>
    </source>
</evidence>
<dbReference type="Pfam" id="PF00225">
    <property type="entry name" value="Kinesin"/>
    <property type="match status" value="1"/>
</dbReference>
<feature type="region of interest" description="Disordered" evidence="8">
    <location>
        <begin position="705"/>
        <end position="775"/>
    </location>
</feature>